<dbReference type="InterPro" id="IPR000620">
    <property type="entry name" value="EamA_dom"/>
</dbReference>
<feature type="transmembrane region" description="Helical" evidence="6">
    <location>
        <begin position="54"/>
        <end position="74"/>
    </location>
</feature>
<gene>
    <name evidence="8" type="ORF">NCTC10741_01889</name>
</gene>
<evidence type="ECO:0000256" key="5">
    <source>
        <dbReference type="ARBA" id="ARBA00023136"/>
    </source>
</evidence>
<dbReference type="GO" id="GO:0016020">
    <property type="term" value="C:membrane"/>
    <property type="evidence" value="ECO:0007669"/>
    <property type="project" value="UniProtKB-SubCell"/>
</dbReference>
<protein>
    <submittedName>
        <fullName evidence="8">Carboxylate/amino acid/amine transporter</fullName>
    </submittedName>
</protein>
<sequence>MKYNDSATLRRPAVIPPSSFARSGLFWGLLGVVAFSFTVPLTRVAVGDGGLPPLFVGAGRAVIAALLAATALVVTRQAPPRGRQWLRVAVVALGVVIGFPVLTSFALTTSSASHGAVVIAVLPAATAVAAVWRSGERPPSAFWSAAAVGAACAVAFAALQGGGVGALGPSDLLLFGAVIAAAIGYAEGGLLSRELGAWQTISWALVVAAPIMLALTALGARDGMSGTAPGWWSFAYLGVVSMFLGFFAWYRGLAIGPMASVSQVQLAQPVFGIAWAAILLGEPIGWSTVLGGFAVIAAAALAVRTRARPRRDHRSASNSWTVTKR</sequence>
<feature type="transmembrane region" description="Helical" evidence="6">
    <location>
        <begin position="113"/>
        <end position="132"/>
    </location>
</feature>
<feature type="domain" description="EamA" evidence="7">
    <location>
        <begin position="171"/>
        <end position="303"/>
    </location>
</feature>
<dbReference type="InterPro" id="IPR037185">
    <property type="entry name" value="EmrE-like"/>
</dbReference>
<feature type="transmembrane region" description="Helical" evidence="6">
    <location>
        <begin position="284"/>
        <end position="303"/>
    </location>
</feature>
<dbReference type="OrthoDB" id="9784288at2"/>
<organism evidence="8 9">
    <name type="scientific">Tsukamurella paurometabola</name>
    <name type="common">Corynebacterium paurometabolum</name>
    <dbReference type="NCBI Taxonomy" id="2061"/>
    <lineage>
        <taxon>Bacteria</taxon>
        <taxon>Bacillati</taxon>
        <taxon>Actinomycetota</taxon>
        <taxon>Actinomycetes</taxon>
        <taxon>Mycobacteriales</taxon>
        <taxon>Tsukamurellaceae</taxon>
        <taxon>Tsukamurella</taxon>
    </lineage>
</organism>
<dbReference type="Proteomes" id="UP000271626">
    <property type="component" value="Chromosome"/>
</dbReference>
<dbReference type="PANTHER" id="PTHR32322:SF2">
    <property type="entry name" value="EAMA DOMAIN-CONTAINING PROTEIN"/>
    <property type="match status" value="1"/>
</dbReference>
<proteinExistence type="inferred from homology"/>
<feature type="domain" description="EamA" evidence="7">
    <location>
        <begin position="23"/>
        <end position="151"/>
    </location>
</feature>
<accession>A0A3P8MAZ2</accession>
<evidence type="ECO:0000256" key="1">
    <source>
        <dbReference type="ARBA" id="ARBA00004141"/>
    </source>
</evidence>
<feature type="transmembrane region" description="Helical" evidence="6">
    <location>
        <begin position="172"/>
        <end position="191"/>
    </location>
</feature>
<evidence type="ECO:0000256" key="2">
    <source>
        <dbReference type="ARBA" id="ARBA00007362"/>
    </source>
</evidence>
<dbReference type="Pfam" id="PF00892">
    <property type="entry name" value="EamA"/>
    <property type="match status" value="2"/>
</dbReference>
<feature type="transmembrane region" description="Helical" evidence="6">
    <location>
        <begin position="257"/>
        <end position="278"/>
    </location>
</feature>
<comment type="subcellular location">
    <subcellularLocation>
        <location evidence="1">Membrane</location>
        <topology evidence="1">Multi-pass membrane protein</topology>
    </subcellularLocation>
</comment>
<feature type="transmembrane region" description="Helical" evidence="6">
    <location>
        <begin position="232"/>
        <end position="250"/>
    </location>
</feature>
<evidence type="ECO:0000256" key="4">
    <source>
        <dbReference type="ARBA" id="ARBA00022989"/>
    </source>
</evidence>
<keyword evidence="3 6" id="KW-0812">Transmembrane</keyword>
<name>A0A3P8MAZ2_TSUPA</name>
<dbReference type="InterPro" id="IPR050638">
    <property type="entry name" value="AA-Vitamin_Transporters"/>
</dbReference>
<keyword evidence="5 6" id="KW-0472">Membrane</keyword>
<evidence type="ECO:0000256" key="3">
    <source>
        <dbReference type="ARBA" id="ARBA00022692"/>
    </source>
</evidence>
<evidence type="ECO:0000313" key="8">
    <source>
        <dbReference type="EMBL" id="VDR38760.1"/>
    </source>
</evidence>
<evidence type="ECO:0000256" key="6">
    <source>
        <dbReference type="SAM" id="Phobius"/>
    </source>
</evidence>
<feature type="transmembrane region" description="Helical" evidence="6">
    <location>
        <begin position="141"/>
        <end position="160"/>
    </location>
</feature>
<comment type="similarity">
    <text evidence="2">Belongs to the EamA transporter family.</text>
</comment>
<keyword evidence="4 6" id="KW-1133">Transmembrane helix</keyword>
<feature type="transmembrane region" description="Helical" evidence="6">
    <location>
        <begin position="86"/>
        <end position="107"/>
    </location>
</feature>
<dbReference type="SUPFAM" id="SSF103481">
    <property type="entry name" value="Multidrug resistance efflux transporter EmrE"/>
    <property type="match status" value="2"/>
</dbReference>
<dbReference type="PANTHER" id="PTHR32322">
    <property type="entry name" value="INNER MEMBRANE TRANSPORTER"/>
    <property type="match status" value="1"/>
</dbReference>
<reference evidence="8 9" key="1">
    <citation type="submission" date="2018-12" db="EMBL/GenBank/DDBJ databases">
        <authorList>
            <consortium name="Pathogen Informatics"/>
        </authorList>
    </citation>
    <scope>NUCLEOTIDE SEQUENCE [LARGE SCALE GENOMIC DNA]</scope>
    <source>
        <strain evidence="8 9">NCTC10741</strain>
    </source>
</reference>
<evidence type="ECO:0000259" key="7">
    <source>
        <dbReference type="Pfam" id="PF00892"/>
    </source>
</evidence>
<evidence type="ECO:0000313" key="9">
    <source>
        <dbReference type="Proteomes" id="UP000271626"/>
    </source>
</evidence>
<feature type="transmembrane region" description="Helical" evidence="6">
    <location>
        <begin position="20"/>
        <end position="42"/>
    </location>
</feature>
<dbReference type="AlphaFoldDB" id="A0A3P8MAZ2"/>
<dbReference type="EMBL" id="LR131273">
    <property type="protein sequence ID" value="VDR38760.1"/>
    <property type="molecule type" value="Genomic_DNA"/>
</dbReference>
<feature type="transmembrane region" description="Helical" evidence="6">
    <location>
        <begin position="203"/>
        <end position="220"/>
    </location>
</feature>